<dbReference type="AlphaFoldDB" id="A0A7W3QKM3"/>
<dbReference type="InterPro" id="IPR050362">
    <property type="entry name" value="Cation-dep_OMT"/>
</dbReference>
<dbReference type="InterPro" id="IPR029063">
    <property type="entry name" value="SAM-dependent_MTases_sf"/>
</dbReference>
<reference evidence="4 5" key="1">
    <citation type="submission" date="2020-08" db="EMBL/GenBank/DDBJ databases">
        <title>Genomic Encyclopedia of Type Strains, Phase IV (KMG-IV): sequencing the most valuable type-strain genomes for metagenomic binning, comparative biology and taxonomic classification.</title>
        <authorList>
            <person name="Goeker M."/>
        </authorList>
    </citation>
    <scope>NUCLEOTIDE SEQUENCE [LARGE SCALE GENOMIC DNA]</scope>
    <source>
        <strain evidence="4 5">DSM 44197</strain>
    </source>
</reference>
<organism evidence="4 5">
    <name type="scientific">Actinomadura namibiensis</name>
    <dbReference type="NCBI Taxonomy" id="182080"/>
    <lineage>
        <taxon>Bacteria</taxon>
        <taxon>Bacillati</taxon>
        <taxon>Actinomycetota</taxon>
        <taxon>Actinomycetes</taxon>
        <taxon>Streptosporangiales</taxon>
        <taxon>Thermomonosporaceae</taxon>
        <taxon>Actinomadura</taxon>
    </lineage>
</organism>
<dbReference type="Pfam" id="PF01596">
    <property type="entry name" value="Methyltransf_3"/>
    <property type="match status" value="1"/>
</dbReference>
<gene>
    <name evidence="4" type="ORF">HNR61_001711</name>
</gene>
<keyword evidence="3" id="KW-0949">S-adenosyl-L-methionine</keyword>
<dbReference type="EMBL" id="JACJIA010000002">
    <property type="protein sequence ID" value="MBA8950098.1"/>
    <property type="molecule type" value="Genomic_DNA"/>
</dbReference>
<evidence type="ECO:0000256" key="3">
    <source>
        <dbReference type="ARBA" id="ARBA00022691"/>
    </source>
</evidence>
<dbReference type="PANTHER" id="PTHR10509">
    <property type="entry name" value="O-METHYLTRANSFERASE-RELATED"/>
    <property type="match status" value="1"/>
</dbReference>
<dbReference type="SUPFAM" id="SSF53335">
    <property type="entry name" value="S-adenosyl-L-methionine-dependent methyltransferases"/>
    <property type="match status" value="1"/>
</dbReference>
<evidence type="ECO:0000256" key="2">
    <source>
        <dbReference type="ARBA" id="ARBA00022679"/>
    </source>
</evidence>
<dbReference type="Proteomes" id="UP000572680">
    <property type="component" value="Unassembled WGS sequence"/>
</dbReference>
<name>A0A7W3QKM3_ACTNM</name>
<protein>
    <submittedName>
        <fullName evidence="4">Caffeoyl-CoA O-methyltransferase</fullName>
        <ecNumber evidence="4">2.1.1.104</ecNumber>
    </submittedName>
</protein>
<dbReference type="GO" id="GO:0042409">
    <property type="term" value="F:caffeoyl-CoA O-methyltransferase activity"/>
    <property type="evidence" value="ECO:0007669"/>
    <property type="project" value="UniProtKB-EC"/>
</dbReference>
<comment type="caution">
    <text evidence="4">The sequence shown here is derived from an EMBL/GenBank/DDBJ whole genome shotgun (WGS) entry which is preliminary data.</text>
</comment>
<keyword evidence="1 4" id="KW-0489">Methyltransferase</keyword>
<dbReference type="PROSITE" id="PS51682">
    <property type="entry name" value="SAM_OMT_I"/>
    <property type="match status" value="1"/>
</dbReference>
<dbReference type="RefSeq" id="WP_182842569.1">
    <property type="nucleotide sequence ID" value="NZ_BAAALP010000031.1"/>
</dbReference>
<dbReference type="InterPro" id="IPR002935">
    <property type="entry name" value="SAM_O-MeTrfase"/>
</dbReference>
<sequence length="217" mass="23957">MTKRSIQLSADLHDYLIAHSSGPDALLEELAEETAERFAPSASMQIGPEQGTFMTLLTRITGARRAVEVGTFTGYSSICIARGLASGGRLLCCDVSEEWTSVARRYWEKAGVADRIELRIAPALETLRTLDEPVDLAFIDADKVSYLDYWEELVPRVRPGGVLLVDNTLRGGRVLDEAEQNEDVRAIRAFNEHAARDDRVELVLLPIGDGLTLATKR</sequence>
<dbReference type="EC" id="2.1.1.104" evidence="4"/>
<dbReference type="GO" id="GO:0032259">
    <property type="term" value="P:methylation"/>
    <property type="evidence" value="ECO:0007669"/>
    <property type="project" value="UniProtKB-KW"/>
</dbReference>
<keyword evidence="5" id="KW-1185">Reference proteome</keyword>
<proteinExistence type="predicted"/>
<evidence type="ECO:0000313" key="4">
    <source>
        <dbReference type="EMBL" id="MBA8950098.1"/>
    </source>
</evidence>
<dbReference type="PANTHER" id="PTHR10509:SF14">
    <property type="entry name" value="CAFFEOYL-COA O-METHYLTRANSFERASE 3-RELATED"/>
    <property type="match status" value="1"/>
</dbReference>
<dbReference type="Gene3D" id="3.40.50.150">
    <property type="entry name" value="Vaccinia Virus protein VP39"/>
    <property type="match status" value="1"/>
</dbReference>
<evidence type="ECO:0000313" key="5">
    <source>
        <dbReference type="Proteomes" id="UP000572680"/>
    </source>
</evidence>
<evidence type="ECO:0000256" key="1">
    <source>
        <dbReference type="ARBA" id="ARBA00022603"/>
    </source>
</evidence>
<dbReference type="CDD" id="cd02440">
    <property type="entry name" value="AdoMet_MTases"/>
    <property type="match status" value="1"/>
</dbReference>
<keyword evidence="2 4" id="KW-0808">Transferase</keyword>
<accession>A0A7W3QKM3</accession>